<evidence type="ECO:0000259" key="1">
    <source>
        <dbReference type="PROSITE" id="PS51831"/>
    </source>
</evidence>
<dbReference type="NCBIfam" id="TIGR00277">
    <property type="entry name" value="HDIG"/>
    <property type="match status" value="1"/>
</dbReference>
<dbReference type="Proteomes" id="UP001165427">
    <property type="component" value="Unassembled WGS sequence"/>
</dbReference>
<dbReference type="CDD" id="cd00077">
    <property type="entry name" value="HDc"/>
    <property type="match status" value="1"/>
</dbReference>
<feature type="domain" description="HDOD" evidence="2">
    <location>
        <begin position="142"/>
        <end position="337"/>
    </location>
</feature>
<dbReference type="SMART" id="SM00471">
    <property type="entry name" value="HDc"/>
    <property type="match status" value="1"/>
</dbReference>
<dbReference type="SUPFAM" id="SSF109604">
    <property type="entry name" value="HD-domain/PDEase-like"/>
    <property type="match status" value="1"/>
</dbReference>
<dbReference type="RefSeq" id="WP_246903565.1">
    <property type="nucleotide sequence ID" value="NZ_JALJRB010000003.1"/>
</dbReference>
<dbReference type="InterPro" id="IPR013976">
    <property type="entry name" value="HDOD"/>
</dbReference>
<dbReference type="PROSITE" id="PS51831">
    <property type="entry name" value="HD"/>
    <property type="match status" value="1"/>
</dbReference>
<evidence type="ECO:0000259" key="2">
    <source>
        <dbReference type="PROSITE" id="PS51833"/>
    </source>
</evidence>
<dbReference type="InterPro" id="IPR052340">
    <property type="entry name" value="RNase_Y/CdgJ"/>
</dbReference>
<dbReference type="PANTHER" id="PTHR33525:SF3">
    <property type="entry name" value="RIBONUCLEASE Y"/>
    <property type="match status" value="1"/>
</dbReference>
<protein>
    <submittedName>
        <fullName evidence="3">HDOD domain-containing protein</fullName>
    </submittedName>
</protein>
<dbReference type="InterPro" id="IPR006674">
    <property type="entry name" value="HD_domain"/>
</dbReference>
<dbReference type="InterPro" id="IPR006675">
    <property type="entry name" value="HDIG_dom"/>
</dbReference>
<dbReference type="Gene3D" id="1.10.3210.10">
    <property type="entry name" value="Hypothetical protein af1432"/>
    <property type="match status" value="1"/>
</dbReference>
<name>A0AA41UNX2_9BACT</name>
<sequence length="406" mass="43995">MGCVAVDDLRQGMVLSEDVRDIHSRLLLSRGQTINEKHLRILKIWGVCTVNVVGASKEAIDAPDWNDPGRLADARQTVDALFKFVNADHKALRIVYEASVAQRCKDGAARPAAGGFAVGEGIETDIDVAAIRRRIADRRLKLPDAPTIISELNGVIADPFATSNDVARVVHKSPTLAALLLRIVNSAYYGFPSRIDRITRAVTIIGTKEISNLALGICVMRAFKDIPADIIDMHAFIRHSLACGLIARMIAAQINLAETEQVSVAGLLHDIGKLVLYKYYPAAMAVARGHATATDGSVYQSEKALLGMNHTQLAQQLLQHWQIPAVLTNTITCHHKPSTARDVTKAAIVQMADLIANGLGFGTSGERAIPVFDETAWGKLNVPAPNVNLVIRQALHQMRALDIAIV</sequence>
<dbReference type="AlphaFoldDB" id="A0AA41UNX2"/>
<reference evidence="3" key="1">
    <citation type="submission" date="2022-04" db="EMBL/GenBank/DDBJ databases">
        <title>Desulfatitalea alkaliphila sp. nov., a novel anaerobic sulfate-reducing bacterium isolated from terrestrial mud volcano, Taman Peninsula, Russia.</title>
        <authorList>
            <person name="Khomyakova M.A."/>
            <person name="Merkel A.Y."/>
            <person name="Slobodkin A.I."/>
        </authorList>
    </citation>
    <scope>NUCLEOTIDE SEQUENCE</scope>
    <source>
        <strain evidence="3">M08but</strain>
    </source>
</reference>
<dbReference type="PANTHER" id="PTHR33525">
    <property type="match status" value="1"/>
</dbReference>
<comment type="caution">
    <text evidence="3">The sequence shown here is derived from an EMBL/GenBank/DDBJ whole genome shotgun (WGS) entry which is preliminary data.</text>
</comment>
<evidence type="ECO:0000313" key="3">
    <source>
        <dbReference type="EMBL" id="MCJ8499918.1"/>
    </source>
</evidence>
<dbReference type="Pfam" id="PF08668">
    <property type="entry name" value="HDOD"/>
    <property type="match status" value="1"/>
</dbReference>
<evidence type="ECO:0000313" key="4">
    <source>
        <dbReference type="Proteomes" id="UP001165427"/>
    </source>
</evidence>
<organism evidence="3 4">
    <name type="scientific">Desulfatitalea alkaliphila</name>
    <dbReference type="NCBI Taxonomy" id="2929485"/>
    <lineage>
        <taxon>Bacteria</taxon>
        <taxon>Pseudomonadati</taxon>
        <taxon>Thermodesulfobacteriota</taxon>
        <taxon>Desulfobacteria</taxon>
        <taxon>Desulfobacterales</taxon>
        <taxon>Desulfosarcinaceae</taxon>
        <taxon>Desulfatitalea</taxon>
    </lineage>
</organism>
<gene>
    <name evidence="3" type="ORF">MRX98_04980</name>
</gene>
<keyword evidence="4" id="KW-1185">Reference proteome</keyword>
<dbReference type="EMBL" id="JALJRB010000003">
    <property type="protein sequence ID" value="MCJ8499918.1"/>
    <property type="molecule type" value="Genomic_DNA"/>
</dbReference>
<proteinExistence type="predicted"/>
<feature type="domain" description="HD" evidence="1">
    <location>
        <begin position="236"/>
        <end position="358"/>
    </location>
</feature>
<accession>A0AA41UNX2</accession>
<dbReference type="PROSITE" id="PS51833">
    <property type="entry name" value="HDOD"/>
    <property type="match status" value="1"/>
</dbReference>
<dbReference type="InterPro" id="IPR003607">
    <property type="entry name" value="HD/PDEase_dom"/>
</dbReference>